<dbReference type="PATRIC" id="fig|1423719.4.peg.399"/>
<dbReference type="InterPro" id="IPR009057">
    <property type="entry name" value="Homeodomain-like_sf"/>
</dbReference>
<dbReference type="SUPFAM" id="SSF46689">
    <property type="entry name" value="Homeodomain-like"/>
    <property type="match status" value="1"/>
</dbReference>
<dbReference type="Gene3D" id="1.10.10.60">
    <property type="entry name" value="Homeodomain-like"/>
    <property type="match status" value="1"/>
</dbReference>
<dbReference type="GO" id="GO:0003677">
    <property type="term" value="F:DNA binding"/>
    <property type="evidence" value="ECO:0007669"/>
    <property type="project" value="UniProtKB-UniRule"/>
</dbReference>
<dbReference type="InterPro" id="IPR036271">
    <property type="entry name" value="Tet_transcr_reg_TetR-rel_C_sf"/>
</dbReference>
<feature type="DNA-binding region" description="H-T-H motif" evidence="2">
    <location>
        <begin position="36"/>
        <end position="55"/>
    </location>
</feature>
<dbReference type="InterPro" id="IPR001647">
    <property type="entry name" value="HTH_TetR"/>
</dbReference>
<dbReference type="SUPFAM" id="SSF48498">
    <property type="entry name" value="Tetracyclin repressor-like, C-terminal domain"/>
    <property type="match status" value="1"/>
</dbReference>
<proteinExistence type="predicted"/>
<dbReference type="EMBL" id="AZDI01000011">
    <property type="protein sequence ID" value="KRK45223.1"/>
    <property type="molecule type" value="Genomic_DNA"/>
</dbReference>
<evidence type="ECO:0000256" key="1">
    <source>
        <dbReference type="ARBA" id="ARBA00023125"/>
    </source>
</evidence>
<sequence>MTDKKRAPRKTKKELTKDIFQSAINILNEEGYENVTFSNVARLAGTGRPVLYRRWKTPFDLLLDAVDYFSEDEISDYSTIDFSDKTLRDNLISILSHFNASSQFMRAFLFELGQDTPSVQKYSNQMRQQNLSLMDQLLSQAQLSGELQYTVTEDIKLLPFNLLQYQAMMTPNDMTPQFVTDFAVRIVDRIVLPAILAQQKK</sequence>
<reference evidence="4 5" key="1">
    <citation type="journal article" date="2015" name="Genome Announc.">
        <title>Expanding the biotechnology potential of lactobacilli through comparative genomics of 213 strains and associated genera.</title>
        <authorList>
            <person name="Sun Z."/>
            <person name="Harris H.M."/>
            <person name="McCann A."/>
            <person name="Guo C."/>
            <person name="Argimon S."/>
            <person name="Zhang W."/>
            <person name="Yang X."/>
            <person name="Jeffery I.B."/>
            <person name="Cooney J.C."/>
            <person name="Kagawa T.F."/>
            <person name="Liu W."/>
            <person name="Song Y."/>
            <person name="Salvetti E."/>
            <person name="Wrobel A."/>
            <person name="Rasinkangas P."/>
            <person name="Parkhill J."/>
            <person name="Rea M.C."/>
            <person name="O'Sullivan O."/>
            <person name="Ritari J."/>
            <person name="Douillard F.P."/>
            <person name="Paul Ross R."/>
            <person name="Yang R."/>
            <person name="Briner A.E."/>
            <person name="Felis G.E."/>
            <person name="de Vos W.M."/>
            <person name="Barrangou R."/>
            <person name="Klaenhammer T.R."/>
            <person name="Caufield P.W."/>
            <person name="Cui Y."/>
            <person name="Zhang H."/>
            <person name="O'Toole P.W."/>
        </authorList>
    </citation>
    <scope>NUCLEOTIDE SEQUENCE [LARGE SCALE GENOMIC DNA]</scope>
    <source>
        <strain evidence="4 5">DSM 15638</strain>
    </source>
</reference>
<gene>
    <name evidence="4" type="ORF">FC66_GL000394</name>
</gene>
<dbReference type="Gene3D" id="1.10.357.10">
    <property type="entry name" value="Tetracycline Repressor, domain 2"/>
    <property type="match status" value="1"/>
</dbReference>
<dbReference type="Pfam" id="PF00440">
    <property type="entry name" value="TetR_N"/>
    <property type="match status" value="1"/>
</dbReference>
<evidence type="ECO:0000313" key="4">
    <source>
        <dbReference type="EMBL" id="KRK45223.1"/>
    </source>
</evidence>
<dbReference type="PROSITE" id="PS50977">
    <property type="entry name" value="HTH_TETR_2"/>
    <property type="match status" value="1"/>
</dbReference>
<dbReference type="OrthoDB" id="9796019at2"/>
<keyword evidence="5" id="KW-1185">Reference proteome</keyword>
<dbReference type="STRING" id="1423719.FC66_GL000394"/>
<accession>A0A0R1HRN4</accession>
<dbReference type="RefSeq" id="WP_057974655.1">
    <property type="nucleotide sequence ID" value="NZ_AZDI01000011.1"/>
</dbReference>
<keyword evidence="1 2" id="KW-0238">DNA-binding</keyword>
<feature type="domain" description="HTH tetR-type" evidence="3">
    <location>
        <begin position="13"/>
        <end position="73"/>
    </location>
</feature>
<protein>
    <recommendedName>
        <fullName evidence="3">HTH tetR-type domain-containing protein</fullName>
    </recommendedName>
</protein>
<comment type="caution">
    <text evidence="4">The sequence shown here is derived from an EMBL/GenBank/DDBJ whole genome shotgun (WGS) entry which is preliminary data.</text>
</comment>
<dbReference type="Proteomes" id="UP000051450">
    <property type="component" value="Unassembled WGS sequence"/>
</dbReference>
<organism evidence="4 5">
    <name type="scientific">Dellaglioa algida DSM 15638</name>
    <dbReference type="NCBI Taxonomy" id="1423719"/>
    <lineage>
        <taxon>Bacteria</taxon>
        <taxon>Bacillati</taxon>
        <taxon>Bacillota</taxon>
        <taxon>Bacilli</taxon>
        <taxon>Lactobacillales</taxon>
        <taxon>Lactobacillaceae</taxon>
        <taxon>Dellaglioa</taxon>
    </lineage>
</organism>
<evidence type="ECO:0000259" key="3">
    <source>
        <dbReference type="PROSITE" id="PS50977"/>
    </source>
</evidence>
<evidence type="ECO:0000256" key="2">
    <source>
        <dbReference type="PROSITE-ProRule" id="PRU00335"/>
    </source>
</evidence>
<name>A0A0R1HRN4_9LACO</name>
<dbReference type="AlphaFoldDB" id="A0A0R1HRN4"/>
<evidence type="ECO:0000313" key="5">
    <source>
        <dbReference type="Proteomes" id="UP000051450"/>
    </source>
</evidence>